<proteinExistence type="predicted"/>
<evidence type="ECO:0000256" key="3">
    <source>
        <dbReference type="ARBA" id="ARBA00022692"/>
    </source>
</evidence>
<organism evidence="7 8">
    <name type="scientific">Bartonella apis</name>
    <dbReference type="NCBI Taxonomy" id="1686310"/>
    <lineage>
        <taxon>Bacteria</taxon>
        <taxon>Pseudomonadati</taxon>
        <taxon>Pseudomonadota</taxon>
        <taxon>Alphaproteobacteria</taxon>
        <taxon>Hyphomicrobiales</taxon>
        <taxon>Bartonellaceae</taxon>
        <taxon>Bartonella</taxon>
    </lineage>
</organism>
<dbReference type="PANTHER" id="PTHR33529:SF2">
    <property type="entry name" value="LIPOPOLYSACCHARIDE EXPORT SYSTEM PERMEASE PROTEIN LPTG"/>
    <property type="match status" value="1"/>
</dbReference>
<dbReference type="EMBL" id="LXYT01000002">
    <property type="protein sequence ID" value="OLY43119.1"/>
    <property type="molecule type" value="Genomic_DNA"/>
</dbReference>
<comment type="caution">
    <text evidence="7">The sequence shown here is derived from an EMBL/GenBank/DDBJ whole genome shotgun (WGS) entry which is preliminary data.</text>
</comment>
<name>A0A1R0F865_9HYPH</name>
<feature type="transmembrane region" description="Helical" evidence="6">
    <location>
        <begin position="336"/>
        <end position="358"/>
    </location>
</feature>
<dbReference type="OrthoDB" id="9798468at2"/>
<dbReference type="PANTHER" id="PTHR33529">
    <property type="entry name" value="SLR0882 PROTEIN-RELATED"/>
    <property type="match status" value="1"/>
</dbReference>
<comment type="subcellular location">
    <subcellularLocation>
        <location evidence="1">Cell membrane</location>
        <topology evidence="1">Multi-pass membrane protein</topology>
    </subcellularLocation>
</comment>
<feature type="transmembrane region" description="Helical" evidence="6">
    <location>
        <begin position="66"/>
        <end position="83"/>
    </location>
</feature>
<keyword evidence="2" id="KW-1003">Cell membrane</keyword>
<dbReference type="Pfam" id="PF03739">
    <property type="entry name" value="LptF_LptG"/>
    <property type="match status" value="1"/>
</dbReference>
<feature type="transmembrane region" description="Helical" evidence="6">
    <location>
        <begin position="279"/>
        <end position="298"/>
    </location>
</feature>
<dbReference type="GO" id="GO:0055085">
    <property type="term" value="P:transmembrane transport"/>
    <property type="evidence" value="ECO:0007669"/>
    <property type="project" value="InterPro"/>
</dbReference>
<dbReference type="GO" id="GO:0015920">
    <property type="term" value="P:lipopolysaccharide transport"/>
    <property type="evidence" value="ECO:0007669"/>
    <property type="project" value="TreeGrafter"/>
</dbReference>
<dbReference type="InterPro" id="IPR005495">
    <property type="entry name" value="LptG/LptF_permease"/>
</dbReference>
<dbReference type="RefSeq" id="WP_075870035.1">
    <property type="nucleotide sequence ID" value="NZ_CALYQA010000001.1"/>
</dbReference>
<keyword evidence="3 6" id="KW-0812">Transmembrane</keyword>
<dbReference type="Proteomes" id="UP000187344">
    <property type="component" value="Unassembled WGS sequence"/>
</dbReference>
<evidence type="ECO:0000256" key="6">
    <source>
        <dbReference type="SAM" id="Phobius"/>
    </source>
</evidence>
<evidence type="ECO:0000256" key="1">
    <source>
        <dbReference type="ARBA" id="ARBA00004651"/>
    </source>
</evidence>
<evidence type="ECO:0000256" key="5">
    <source>
        <dbReference type="ARBA" id="ARBA00023136"/>
    </source>
</evidence>
<accession>A0A1R0F865</accession>
<keyword evidence="4 6" id="KW-1133">Transmembrane helix</keyword>
<sequence length="363" mass="40262">MIGWTLGRYFFLRYVKTTIYFLLGIFVLSLLIDFTINAGRLAGLPGYSPFGALAISALRIPFNMQQLFPFVALFSAMATLIALNRKMELVVTRSIGVSAWQFLTPLCFGAFLFGLFGVIVVNPIAAWGTSQSEKILSEWKGKNIETTVDNERIPWLTQRTDYGVTTIGTKATADGGLTLLDATFVEYNDDETVKDWINATRAHLTHGYWVLENGARYRAGHEPENYTELKVPTNLRPEFVEEKLADPASIPFYDLPRKIEIARSFGYSANSFDMQLQSLIALPALLIAMTLIAATVTLKFVRFGQSRTMILGGIIAGFVLYVVTVLVQAFGKAAYVPPVIAAWVPVVIALFFGISFLLHKEDG</sequence>
<keyword evidence="5 6" id="KW-0472">Membrane</keyword>
<keyword evidence="8" id="KW-1185">Reference proteome</keyword>
<protein>
    <submittedName>
        <fullName evidence="7">Lipopolysaccharide export system permease protein</fullName>
    </submittedName>
</protein>
<dbReference type="GO" id="GO:0043190">
    <property type="term" value="C:ATP-binding cassette (ABC) transporter complex"/>
    <property type="evidence" value="ECO:0007669"/>
    <property type="project" value="InterPro"/>
</dbReference>
<feature type="transmembrane region" description="Helical" evidence="6">
    <location>
        <begin position="310"/>
        <end position="330"/>
    </location>
</feature>
<evidence type="ECO:0000313" key="7">
    <source>
        <dbReference type="EMBL" id="OLY43119.1"/>
    </source>
</evidence>
<dbReference type="InterPro" id="IPR030923">
    <property type="entry name" value="LptG"/>
</dbReference>
<gene>
    <name evidence="7" type="ORF">PEB0149_005410</name>
</gene>
<dbReference type="NCBIfam" id="TIGR04408">
    <property type="entry name" value="LptG_lptG"/>
    <property type="match status" value="1"/>
</dbReference>
<feature type="transmembrane region" description="Helical" evidence="6">
    <location>
        <begin position="14"/>
        <end position="34"/>
    </location>
</feature>
<evidence type="ECO:0000313" key="8">
    <source>
        <dbReference type="Proteomes" id="UP000187344"/>
    </source>
</evidence>
<feature type="transmembrane region" description="Helical" evidence="6">
    <location>
        <begin position="103"/>
        <end position="127"/>
    </location>
</feature>
<dbReference type="AlphaFoldDB" id="A0A1R0F865"/>
<evidence type="ECO:0000256" key="4">
    <source>
        <dbReference type="ARBA" id="ARBA00022989"/>
    </source>
</evidence>
<reference evidence="7 8" key="1">
    <citation type="submission" date="2016-12" db="EMBL/GenBank/DDBJ databases">
        <title>Comparative genomics of Bartonella apis.</title>
        <authorList>
            <person name="Engel P."/>
        </authorList>
    </citation>
    <scope>NUCLEOTIDE SEQUENCE [LARGE SCALE GENOMIC DNA]</scope>
    <source>
        <strain evidence="7 8">PEB0149</strain>
    </source>
</reference>
<evidence type="ECO:0000256" key="2">
    <source>
        <dbReference type="ARBA" id="ARBA00022475"/>
    </source>
</evidence>